<reference evidence="1" key="1">
    <citation type="journal article" date="2018" name="Nat. Commun.">
        <title>Diversity and evolution of the emerging Pandoraviridae family.</title>
        <authorList>
            <person name="Legendre M."/>
            <person name="Fabre E."/>
            <person name="Poirot O."/>
            <person name="Jeudy S."/>
            <person name="Lartigue A."/>
            <person name="Alempic J.M."/>
            <person name="Beucher L."/>
            <person name="Philippe N."/>
            <person name="Bertaux L."/>
            <person name="Christo-Foroux E."/>
            <person name="Labadie K."/>
            <person name="Coute Y."/>
            <person name="Abergel C."/>
            <person name="Claverie J.M."/>
        </authorList>
    </citation>
    <scope>NUCLEOTIDE SEQUENCE [LARGE SCALE GENOMIC DNA]</scope>
    <source>
        <strain evidence="1">Macleodensis</strain>
    </source>
</reference>
<accession>A0A2U7UFC3</accession>
<evidence type="ECO:0000313" key="1">
    <source>
        <dbReference type="EMBL" id="AVK77144.1"/>
    </source>
</evidence>
<evidence type="ECO:0008006" key="2">
    <source>
        <dbReference type="Google" id="ProtNLM"/>
    </source>
</evidence>
<dbReference type="RefSeq" id="YP_009481140.1">
    <property type="nucleotide sequence ID" value="NC_037665.1"/>
</dbReference>
<gene>
    <name evidence="1" type="ORF">pmac_cds_456</name>
</gene>
<name>A0A2U7UFC3_9VIRU</name>
<dbReference type="InterPro" id="IPR036770">
    <property type="entry name" value="Ankyrin_rpt-contain_sf"/>
</dbReference>
<proteinExistence type="predicted"/>
<organism evidence="1">
    <name type="scientific">Pandoravirus macleodensis</name>
    <dbReference type="NCBI Taxonomy" id="2107707"/>
    <lineage>
        <taxon>Viruses</taxon>
        <taxon>Pandoravirus</taxon>
    </lineage>
</organism>
<dbReference type="PANTHER" id="PTHR46586:SF3">
    <property type="entry name" value="ANKYRIN REPEAT-CONTAINING PROTEIN"/>
    <property type="match status" value="1"/>
</dbReference>
<dbReference type="KEGG" id="vg:36841599"/>
<dbReference type="Proteomes" id="UP000249758">
    <property type="component" value="Segment"/>
</dbReference>
<dbReference type="Gene3D" id="1.25.40.20">
    <property type="entry name" value="Ankyrin repeat-containing domain"/>
    <property type="match status" value="1"/>
</dbReference>
<dbReference type="PANTHER" id="PTHR46586">
    <property type="entry name" value="ANKYRIN REPEAT-CONTAINING PROTEIN"/>
    <property type="match status" value="1"/>
</dbReference>
<dbReference type="EMBL" id="MG011691">
    <property type="protein sequence ID" value="AVK77144.1"/>
    <property type="molecule type" value="Genomic_DNA"/>
</dbReference>
<sequence length="491" mass="53481">MEAPAAVRPGFVDMPCEIVEHIVGSINRLGDFARWSSAVGAVVTTQARAAPLIEAVQIERLLAAGAPLHLLCRRGREPLCDHHLRCAVVGGRADVVLWLVEEGNTSVKVYEIGRRMLLCIAAACELAAHEMLQTLLARRISQTRDRCPWFYDHAARCALQAGDIKALALIHDAAIRHLGRCQCGRAVKHAIKTDNAALAAWLHDRRDDTGLASDEAHNIVRHLKLDRLIWQGKWALARWLLAMRPAIPDAERLRKGQIIAAARAGRLDVIAFAHANGLYLCPLRALVVAARCGRINILSWALGDTIDGVEPAPQAPIASWCAAHVAYSAAERGRFDVIAWMASRADTCTAITSGVARCAFCRGAPVDLIIDLDRNGTVPFPQWDPLETAIKYRGIHELKVLLTAGALYKKGVIMQAALARPRHDILTYLCKECGPDGLQGAVDVFCGLSSKCLANILWMRDYIGAVCVADALASCKVGQSCRCRSCRRCCA</sequence>
<protein>
    <recommendedName>
        <fullName evidence="2">Ankyrin repeat domain containing protein</fullName>
    </recommendedName>
</protein>
<dbReference type="InterPro" id="IPR052050">
    <property type="entry name" value="SecEffector_AnkRepeat"/>
</dbReference>
<dbReference type="GeneID" id="36841599"/>